<dbReference type="EMBL" id="MSDW01000001">
    <property type="protein sequence ID" value="OKY77778.1"/>
    <property type="molecule type" value="Genomic_DNA"/>
</dbReference>
<evidence type="ECO:0000256" key="1">
    <source>
        <dbReference type="SAM" id="Phobius"/>
    </source>
</evidence>
<feature type="transmembrane region" description="Helical" evidence="1">
    <location>
        <begin position="37"/>
        <end position="57"/>
    </location>
</feature>
<sequence>MKLDLKFSQLFYLLGGVFGVISLIYFAFNTIFGLSPIIKSILFILLFFAFLESGYLMKNMSLKVFYLLGIASYLGFVFHLNNVYSLDSNEVFVLLVLSTVLFISLGYFSLEKNISIGNKRLKLLLGITLVSTILLFGFDITGAHPSQSFVPKDQVNLSELNEQNLEVGAGEIEIKNDFFLPRKVKVIDYEVKLFWPSKNGTIGLKIDQFPIYQEKIIKGGETLTLTTNIYIYPGKYNLTQIRKLGAVPIEKVQTFPKKVDEPKILVKPRDT</sequence>
<feature type="transmembrane region" description="Helical" evidence="1">
    <location>
        <begin position="64"/>
        <end position="85"/>
    </location>
</feature>
<proteinExistence type="predicted"/>
<dbReference type="InParanoid" id="A0A1Q6DTX1"/>
<accession>A0A1Q6DTX1</accession>
<organism evidence="2 3">
    <name type="scientific">Methanohalarchaeum thermophilum</name>
    <dbReference type="NCBI Taxonomy" id="1903181"/>
    <lineage>
        <taxon>Archaea</taxon>
        <taxon>Methanobacteriati</taxon>
        <taxon>Methanobacteriota</taxon>
        <taxon>Methanonatronarchaeia</taxon>
        <taxon>Methanonatronarchaeales</taxon>
        <taxon>Methanonatronarchaeaceae</taxon>
        <taxon>Candidatus Methanohalarchaeum</taxon>
    </lineage>
</organism>
<evidence type="ECO:0000313" key="3">
    <source>
        <dbReference type="Proteomes" id="UP000185744"/>
    </source>
</evidence>
<gene>
    <name evidence="2" type="ORF">BTN85_0247</name>
</gene>
<evidence type="ECO:0000313" key="2">
    <source>
        <dbReference type="EMBL" id="OKY77778.1"/>
    </source>
</evidence>
<reference evidence="2" key="1">
    <citation type="submission" date="2016-12" db="EMBL/GenBank/DDBJ databases">
        <title>Discovery of methanogenic haloarchaea.</title>
        <authorList>
            <person name="Sorokin D.Y."/>
            <person name="Makarova K.S."/>
            <person name="Abbas B."/>
            <person name="Ferrer M."/>
            <person name="Golyshin P.N."/>
        </authorList>
    </citation>
    <scope>NUCLEOTIDE SEQUENCE [LARGE SCALE GENOMIC DNA]</scope>
    <source>
        <strain evidence="2">HMET1</strain>
    </source>
</reference>
<keyword evidence="3" id="KW-1185">Reference proteome</keyword>
<keyword evidence="1" id="KW-1133">Transmembrane helix</keyword>
<feature type="transmembrane region" description="Helical" evidence="1">
    <location>
        <begin position="12"/>
        <end position="31"/>
    </location>
</feature>
<dbReference type="AlphaFoldDB" id="A0A1Q6DTX1"/>
<name>A0A1Q6DTX1_METT1</name>
<keyword evidence="1" id="KW-0472">Membrane</keyword>
<feature type="transmembrane region" description="Helical" evidence="1">
    <location>
        <begin position="91"/>
        <end position="109"/>
    </location>
</feature>
<protein>
    <submittedName>
        <fullName evidence="2">Membrane protein</fullName>
    </submittedName>
</protein>
<keyword evidence="1" id="KW-0812">Transmembrane</keyword>
<feature type="transmembrane region" description="Helical" evidence="1">
    <location>
        <begin position="121"/>
        <end position="138"/>
    </location>
</feature>
<comment type="caution">
    <text evidence="2">The sequence shown here is derived from an EMBL/GenBank/DDBJ whole genome shotgun (WGS) entry which is preliminary data.</text>
</comment>
<dbReference type="Proteomes" id="UP000185744">
    <property type="component" value="Unassembled WGS sequence"/>
</dbReference>